<dbReference type="STRING" id="69322.SAMN05443669_100911"/>
<gene>
    <name evidence="2" type="ORF">SAMN05443669_100911</name>
</gene>
<proteinExistence type="predicted"/>
<dbReference type="Proteomes" id="UP000184260">
    <property type="component" value="Unassembled WGS sequence"/>
</dbReference>
<evidence type="ECO:0000259" key="1">
    <source>
        <dbReference type="Pfam" id="PF00534"/>
    </source>
</evidence>
<dbReference type="Gene3D" id="3.40.50.2000">
    <property type="entry name" value="Glycogen Phosphorylase B"/>
    <property type="match status" value="2"/>
</dbReference>
<dbReference type="CDD" id="cd03801">
    <property type="entry name" value="GT4_PimA-like"/>
    <property type="match status" value="1"/>
</dbReference>
<accession>A0A1M7BH57</accession>
<dbReference type="PANTHER" id="PTHR12526">
    <property type="entry name" value="GLYCOSYLTRANSFERASE"/>
    <property type="match status" value="1"/>
</dbReference>
<dbReference type="SUPFAM" id="SSF53756">
    <property type="entry name" value="UDP-Glycosyltransferase/glycogen phosphorylase"/>
    <property type="match status" value="1"/>
</dbReference>
<dbReference type="Pfam" id="PF00534">
    <property type="entry name" value="Glycos_transf_1"/>
    <property type="match status" value="1"/>
</dbReference>
<reference evidence="3" key="1">
    <citation type="submission" date="2016-11" db="EMBL/GenBank/DDBJ databases">
        <authorList>
            <person name="Varghese N."/>
            <person name="Submissions S."/>
        </authorList>
    </citation>
    <scope>NUCLEOTIDE SEQUENCE [LARGE SCALE GENOMIC DNA]</scope>
    <source>
        <strain evidence="3">DSM 3661</strain>
    </source>
</reference>
<dbReference type="GO" id="GO:0016757">
    <property type="term" value="F:glycosyltransferase activity"/>
    <property type="evidence" value="ECO:0007669"/>
    <property type="project" value="InterPro"/>
</dbReference>
<dbReference type="EMBL" id="FRBU01000009">
    <property type="protein sequence ID" value="SHL54342.1"/>
    <property type="molecule type" value="Genomic_DNA"/>
</dbReference>
<dbReference type="OrthoDB" id="832722at2"/>
<feature type="domain" description="Glycosyl transferase family 1" evidence="1">
    <location>
        <begin position="173"/>
        <end position="322"/>
    </location>
</feature>
<sequence length="384" mass="44778">MKIQSKPELLVFSIYLMGGGASFHRNMINNRPDDFFDITCIYLNPLHWNAKRSDDVILDENNIIFDFLEEPINDVSSRLEKLISEREGVVITNFDTELATLDNYGRQKKTIFFICQDDAYIYLAKKYDHIIDVIITHNIAVYEDICKLLPNRKKDIHFIPHGVTVQSFDRNHNLHNKLRLVFLARHVKLKGIYDLPKIDDELRKRNIDVEWFICGDGEEKQNFINEVQSKDNFNFLVPQTTEDLIEALKTSDVYVLPSSLDGLPVSLLESMSVGCVPVVYNFSEGIKKVITSDIGFVVGKGDVIAMADKIEFLSKNRNELKKRSISCSAKISQEFDIKKQSALYFRLYKNYKKLKKRRFANLKRIVKKYFDYKFVKIVYHFVKE</sequence>
<dbReference type="RefSeq" id="WP_073352655.1">
    <property type="nucleotide sequence ID" value="NZ_FRBU01000009.1"/>
</dbReference>
<evidence type="ECO:0000313" key="3">
    <source>
        <dbReference type="Proteomes" id="UP000184260"/>
    </source>
</evidence>
<keyword evidence="3" id="KW-1185">Reference proteome</keyword>
<name>A0A1M7BH57_9FLAO</name>
<dbReference type="AlphaFoldDB" id="A0A1M7BH57"/>
<dbReference type="PANTHER" id="PTHR12526:SF630">
    <property type="entry name" value="GLYCOSYLTRANSFERASE"/>
    <property type="match status" value="1"/>
</dbReference>
<keyword evidence="2" id="KW-0808">Transferase</keyword>
<evidence type="ECO:0000313" key="2">
    <source>
        <dbReference type="EMBL" id="SHL54342.1"/>
    </source>
</evidence>
<organism evidence="2 3">
    <name type="scientific">Flavobacterium xanthum</name>
    <dbReference type="NCBI Taxonomy" id="69322"/>
    <lineage>
        <taxon>Bacteria</taxon>
        <taxon>Pseudomonadati</taxon>
        <taxon>Bacteroidota</taxon>
        <taxon>Flavobacteriia</taxon>
        <taxon>Flavobacteriales</taxon>
        <taxon>Flavobacteriaceae</taxon>
        <taxon>Flavobacterium</taxon>
    </lineage>
</organism>
<dbReference type="InterPro" id="IPR001296">
    <property type="entry name" value="Glyco_trans_1"/>
</dbReference>
<protein>
    <submittedName>
        <fullName evidence="2">Glycosyl transferases group 1</fullName>
    </submittedName>
</protein>